<reference evidence="2" key="2">
    <citation type="submission" date="2025-09" db="UniProtKB">
        <authorList>
            <consortium name="Ensembl"/>
        </authorList>
    </citation>
    <scope>IDENTIFICATION</scope>
</reference>
<protein>
    <submittedName>
        <fullName evidence="2">Uncharacterized protein</fullName>
    </submittedName>
</protein>
<keyword evidence="3" id="KW-1185">Reference proteome</keyword>
<dbReference type="Ensembl" id="ENSSLDT00000000138.1">
    <property type="protein sequence ID" value="ENSSLDP00000000101.1"/>
    <property type="gene ID" value="ENSSLDG00000000147.1"/>
</dbReference>
<feature type="region of interest" description="Disordered" evidence="1">
    <location>
        <begin position="1"/>
        <end position="20"/>
    </location>
</feature>
<evidence type="ECO:0000313" key="2">
    <source>
        <dbReference type="Ensembl" id="ENSSLDP00000000101.1"/>
    </source>
</evidence>
<organism evidence="2 3">
    <name type="scientific">Seriola lalandi dorsalis</name>
    <dbReference type="NCBI Taxonomy" id="1841481"/>
    <lineage>
        <taxon>Eukaryota</taxon>
        <taxon>Metazoa</taxon>
        <taxon>Chordata</taxon>
        <taxon>Craniata</taxon>
        <taxon>Vertebrata</taxon>
        <taxon>Euteleostomi</taxon>
        <taxon>Actinopterygii</taxon>
        <taxon>Neopterygii</taxon>
        <taxon>Teleostei</taxon>
        <taxon>Neoteleostei</taxon>
        <taxon>Acanthomorphata</taxon>
        <taxon>Carangaria</taxon>
        <taxon>Carangiformes</taxon>
        <taxon>Carangidae</taxon>
        <taxon>Seriola</taxon>
    </lineage>
</organism>
<reference evidence="2" key="1">
    <citation type="submission" date="2025-08" db="UniProtKB">
        <authorList>
            <consortium name="Ensembl"/>
        </authorList>
    </citation>
    <scope>IDENTIFICATION</scope>
</reference>
<evidence type="ECO:0000256" key="1">
    <source>
        <dbReference type="SAM" id="MobiDB-lite"/>
    </source>
</evidence>
<evidence type="ECO:0000313" key="3">
    <source>
        <dbReference type="Proteomes" id="UP000261360"/>
    </source>
</evidence>
<dbReference type="GeneTree" id="ENSGT01000000219642"/>
<proteinExistence type="predicted"/>
<dbReference type="AlphaFoldDB" id="A0A3B4W8W9"/>
<name>A0A3B4W8W9_SERLL</name>
<dbReference type="Proteomes" id="UP000261360">
    <property type="component" value="Unplaced"/>
</dbReference>
<accession>A0A3B4W8W9</accession>
<sequence>MAEARTRPKKRRSDEYMARRRELEKERTKTRIYIGESIQRWRELRRQKGFLSDAQVAKFLLDSFCLTCGVMD</sequence>